<dbReference type="InterPro" id="IPR025700">
    <property type="entry name" value="Lys/Orn_oxygenase"/>
</dbReference>
<evidence type="ECO:0000256" key="11">
    <source>
        <dbReference type="ARBA" id="ARBA00029939"/>
    </source>
</evidence>
<accession>A0A1G4XC62</accession>
<keyword evidence="6" id="KW-0285">Flavoprotein</keyword>
<evidence type="ECO:0000256" key="2">
    <source>
        <dbReference type="ARBA" id="ARBA00004924"/>
    </source>
</evidence>
<comment type="catalytic activity">
    <reaction evidence="15">
        <text>L-lysine + NADPH + O2 = N(6)-hydroxy-L-lysine + NADP(+) + H2O</text>
        <dbReference type="Rhea" id="RHEA:23228"/>
        <dbReference type="ChEBI" id="CHEBI:15377"/>
        <dbReference type="ChEBI" id="CHEBI:15379"/>
        <dbReference type="ChEBI" id="CHEBI:32551"/>
        <dbReference type="ChEBI" id="CHEBI:57783"/>
        <dbReference type="ChEBI" id="CHEBI:57820"/>
        <dbReference type="ChEBI" id="CHEBI:58349"/>
        <dbReference type="EC" id="1.14.13.59"/>
    </reaction>
</comment>
<dbReference type="OrthoDB" id="7527071at2"/>
<dbReference type="STRING" id="1960309.SAMN03159343_0505"/>
<keyword evidence="7" id="KW-0274">FAD</keyword>
<evidence type="ECO:0000256" key="10">
    <source>
        <dbReference type="ARBA" id="ARBA00023033"/>
    </source>
</evidence>
<evidence type="ECO:0000256" key="9">
    <source>
        <dbReference type="ARBA" id="ARBA00023002"/>
    </source>
</evidence>
<comment type="cofactor">
    <cofactor evidence="1">
        <name>FAD</name>
        <dbReference type="ChEBI" id="CHEBI:57692"/>
    </cofactor>
</comment>
<evidence type="ECO:0000256" key="13">
    <source>
        <dbReference type="ARBA" id="ARBA00032493"/>
    </source>
</evidence>
<gene>
    <name evidence="16" type="ORF">SAMN03159343_0505</name>
</gene>
<dbReference type="PANTHER" id="PTHR42802:SF1">
    <property type="entry name" value="L-ORNITHINE N(5)-MONOOXYGENASE"/>
    <property type="match status" value="1"/>
</dbReference>
<evidence type="ECO:0000256" key="3">
    <source>
        <dbReference type="ARBA" id="ARBA00007588"/>
    </source>
</evidence>
<dbReference type="InterPro" id="IPR036188">
    <property type="entry name" value="FAD/NAD-bd_sf"/>
</dbReference>
<dbReference type="GO" id="GO:0047091">
    <property type="term" value="F:L-lysine 6-monooxygenase (NADPH) activity"/>
    <property type="evidence" value="ECO:0007669"/>
    <property type="project" value="UniProtKB-EC"/>
</dbReference>
<evidence type="ECO:0000256" key="8">
    <source>
        <dbReference type="ARBA" id="ARBA00022857"/>
    </source>
</evidence>
<evidence type="ECO:0000313" key="17">
    <source>
        <dbReference type="Proteomes" id="UP000198981"/>
    </source>
</evidence>
<dbReference type="SUPFAM" id="SSF51905">
    <property type="entry name" value="FAD/NAD(P)-binding domain"/>
    <property type="match status" value="2"/>
</dbReference>
<evidence type="ECO:0000256" key="14">
    <source>
        <dbReference type="ARBA" id="ARBA00032738"/>
    </source>
</evidence>
<evidence type="ECO:0000256" key="1">
    <source>
        <dbReference type="ARBA" id="ARBA00001974"/>
    </source>
</evidence>
<protein>
    <recommendedName>
        <fullName evidence="5">L-lysine N6-monooxygenase MbtG</fullName>
        <ecNumber evidence="4">1.14.13.59</ecNumber>
    </recommendedName>
    <alternativeName>
        <fullName evidence="14">Lysine 6-N-hydroxylase</fullName>
    </alternativeName>
    <alternativeName>
        <fullName evidence="13">Lysine N6-hydroxylase</fullName>
    </alternativeName>
    <alternativeName>
        <fullName evidence="11">Lysine-N-oxygenase</fullName>
    </alternativeName>
    <alternativeName>
        <fullName evidence="12">Mycobactin synthase protein G</fullName>
    </alternativeName>
</protein>
<dbReference type="RefSeq" id="WP_092799333.1">
    <property type="nucleotide sequence ID" value="NZ_FMUH01000001.1"/>
</dbReference>
<proteinExistence type="inferred from homology"/>
<evidence type="ECO:0000256" key="5">
    <source>
        <dbReference type="ARBA" id="ARBA00016406"/>
    </source>
</evidence>
<reference evidence="17" key="1">
    <citation type="submission" date="2016-10" db="EMBL/GenBank/DDBJ databases">
        <authorList>
            <person name="Varghese N."/>
            <person name="Submissions S."/>
        </authorList>
    </citation>
    <scope>NUCLEOTIDE SEQUENCE [LARGE SCALE GENOMIC DNA]</scope>
    <source>
        <strain evidence="17">DSM 45722</strain>
    </source>
</reference>
<dbReference type="EMBL" id="FMUH01000001">
    <property type="protein sequence ID" value="SCX38799.1"/>
    <property type="molecule type" value="Genomic_DNA"/>
</dbReference>
<dbReference type="Proteomes" id="UP000198981">
    <property type="component" value="Unassembled WGS sequence"/>
</dbReference>
<dbReference type="EC" id="1.14.13.59" evidence="4"/>
<keyword evidence="8" id="KW-0521">NADP</keyword>
<evidence type="ECO:0000256" key="4">
    <source>
        <dbReference type="ARBA" id="ARBA00013076"/>
    </source>
</evidence>
<dbReference type="AlphaFoldDB" id="A0A1G4XC62"/>
<dbReference type="Gene3D" id="3.50.50.60">
    <property type="entry name" value="FAD/NAD(P)-binding domain"/>
    <property type="match status" value="1"/>
</dbReference>
<comment type="pathway">
    <text evidence="2">Siderophore biosynthesis.</text>
</comment>
<comment type="similarity">
    <text evidence="3">Belongs to the lysine N(6)-hydroxylase/L-ornithine N(5)-oxygenase family.</text>
</comment>
<dbReference type="Pfam" id="PF13434">
    <property type="entry name" value="Lys_Orn_oxgnase"/>
    <property type="match status" value="1"/>
</dbReference>
<sequence length="436" mass="48451">MSTPAHDLVGIGVGPFNLGLAALADPLDLDTLFLEQHEDFAWHPGMLLPGATLQVPFLADLVSLADPTSRYSFLNWLKQTGRLYRFYIREQFAPLRAEFDRYCRWAAHELPSVRFGRHVHAVTHEDGLWHVHSIDTRTGDRHTDTARRLVLGTGTPPHVPPACADLGTGVAPVVHTSGYRPARDALVAAARGGTVTVLGSGQSAAEVYRDLLPDARREGYRVDWVTRSPRFFPLEYTKLTLEITSPDHVDHFHGLPSAARDELLASQASLYKGIDGDVVDELYDLLYELDLDGPPPTRLLTSTELVGAERAGDRVELAWRNVRTGEEFATTTHALVLATGYRQQVPDFLAPVADRFRWDDRGRFDVRRDWTVDHDGTVFVQNGEAHTHGFTAPDLGMAAHRNSAILRSVTGREVYPVERSIAFQTFGAPAREEVRA</sequence>
<evidence type="ECO:0000313" key="16">
    <source>
        <dbReference type="EMBL" id="SCX38799.1"/>
    </source>
</evidence>
<name>A0A1G4XC62_9ACTN</name>
<evidence type="ECO:0000256" key="15">
    <source>
        <dbReference type="ARBA" id="ARBA00048407"/>
    </source>
</evidence>
<evidence type="ECO:0000256" key="12">
    <source>
        <dbReference type="ARBA" id="ARBA00031158"/>
    </source>
</evidence>
<evidence type="ECO:0000256" key="6">
    <source>
        <dbReference type="ARBA" id="ARBA00022630"/>
    </source>
</evidence>
<keyword evidence="17" id="KW-1185">Reference proteome</keyword>
<keyword evidence="10" id="KW-0503">Monooxygenase</keyword>
<evidence type="ECO:0000256" key="7">
    <source>
        <dbReference type="ARBA" id="ARBA00022827"/>
    </source>
</evidence>
<dbReference type="PANTHER" id="PTHR42802">
    <property type="entry name" value="MONOOXYGENASE"/>
    <property type="match status" value="1"/>
</dbReference>
<organism evidence="16 17">
    <name type="scientific">Klenkia marina</name>
    <dbReference type="NCBI Taxonomy" id="1960309"/>
    <lineage>
        <taxon>Bacteria</taxon>
        <taxon>Bacillati</taxon>
        <taxon>Actinomycetota</taxon>
        <taxon>Actinomycetes</taxon>
        <taxon>Geodermatophilales</taxon>
        <taxon>Geodermatophilaceae</taxon>
        <taxon>Klenkia</taxon>
    </lineage>
</organism>
<keyword evidence="9" id="KW-0560">Oxidoreductase</keyword>